<evidence type="ECO:0000313" key="1">
    <source>
        <dbReference type="EMBL" id="OBX36632.1"/>
    </source>
</evidence>
<dbReference type="GO" id="GO:0016706">
    <property type="term" value="F:2-oxoglutarate-dependent dioxygenase activity"/>
    <property type="evidence" value="ECO:0007669"/>
    <property type="project" value="UniProtKB-ARBA"/>
</dbReference>
<organism evidence="1 2">
    <name type="scientific">Halomonas elongata</name>
    <dbReference type="NCBI Taxonomy" id="2746"/>
    <lineage>
        <taxon>Bacteria</taxon>
        <taxon>Pseudomonadati</taxon>
        <taxon>Pseudomonadota</taxon>
        <taxon>Gammaproteobacteria</taxon>
        <taxon>Oceanospirillales</taxon>
        <taxon>Halomonadaceae</taxon>
        <taxon>Halomonas</taxon>
    </lineage>
</organism>
<dbReference type="Gene3D" id="2.60.120.620">
    <property type="entry name" value="q2cbj1_9rhob like domain"/>
    <property type="match status" value="1"/>
</dbReference>
<dbReference type="EMBL" id="MAJD01000001">
    <property type="protein sequence ID" value="OBX36632.1"/>
    <property type="molecule type" value="Genomic_DNA"/>
</dbReference>
<sequence length="521" mass="58974">MRLRMAMLSWRVPSEDRRQFIEQGFVLKRNYLPEDEYRALVEEVRQGQGEVRQCIQGDARTRRMLLAPEVLEKMPRTRALLRDPVFRRLMRFCAGHLRMPICHAERVMNGVNEAPPDPQTNLHVDTFQPTMKFWLYLEDVSDLNGPFVFVPGSTRLSRERLSWEYRMSLQAREHADRYTARGSFRVEPEAAARLGNAPPQSFKVPGNTLLIANTFGVHARGHAQPGTSRLALWGMSRTNPFIPLPGLGFESLNRLQYRVLQRMRRREDERAAARARRRPGIVSRAGMPGNNNHHRKTSLIIRQGFAIMYKIEQVSGAGISSSFRALGTGLILALGTSLSSGALADGVSVTPWEQGWALGGHAGQAVHETVKSGEAFNPFVWDFQNYYIVSSGLQKELVDFWGYSKLYTEANVSYIFGDEHYFETFLTPSISWEPFPWDHVLDTTAYLGVGISYTSETSRLDHSGEHLMASMIFELEVQPESWGAWSLYGRIHHRSSAYGTFGDDGGGSNIPSLGVRYHFGQ</sequence>
<accession>A0A1B8P314</accession>
<name>A0A1B8P314_HALEL</name>
<dbReference type="Proteomes" id="UP000092504">
    <property type="component" value="Unassembled WGS sequence"/>
</dbReference>
<comment type="caution">
    <text evidence="1">The sequence shown here is derived from an EMBL/GenBank/DDBJ whole genome shotgun (WGS) entry which is preliminary data.</text>
</comment>
<dbReference type="AlphaFoldDB" id="A0A1B8P314"/>
<reference evidence="1 2" key="1">
    <citation type="submission" date="2016-06" db="EMBL/GenBank/DDBJ databases">
        <title>Genome sequence of halotolerant plant growth promoting strain of Halomonas elongata HEK1 isolated from salterns of Rann of Kutch, Gujarat, India.</title>
        <authorList>
            <person name="Gaba S."/>
            <person name="Singh R.N."/>
            <person name="Abrol S."/>
            <person name="Kaushik R."/>
            <person name="Saxena A.K."/>
        </authorList>
    </citation>
    <scope>NUCLEOTIDE SEQUENCE [LARGE SCALE GENOMIC DNA]</scope>
    <source>
        <strain evidence="1 2">HEK1</strain>
    </source>
</reference>
<dbReference type="Pfam" id="PF05721">
    <property type="entry name" value="PhyH"/>
    <property type="match status" value="1"/>
</dbReference>
<dbReference type="PATRIC" id="fig|2746.7.peg.1006"/>
<proteinExistence type="predicted"/>
<protein>
    <submittedName>
        <fullName evidence="1">Phytanoyl-CoA dioxygenase (PhyH)</fullName>
    </submittedName>
</protein>
<keyword evidence="1" id="KW-0560">Oxidoreductase</keyword>
<gene>
    <name evidence="1" type="ORF">A8U91_00975</name>
</gene>
<evidence type="ECO:0000313" key="2">
    <source>
        <dbReference type="Proteomes" id="UP000092504"/>
    </source>
</evidence>
<dbReference type="SUPFAM" id="SSF51197">
    <property type="entry name" value="Clavaminate synthase-like"/>
    <property type="match status" value="1"/>
</dbReference>
<keyword evidence="1" id="KW-0223">Dioxygenase</keyword>
<dbReference type="InterPro" id="IPR008775">
    <property type="entry name" value="Phytyl_CoA_dOase-like"/>
</dbReference>